<name>A0A5J6N6A1_9PROT</name>
<feature type="binding site" evidence="10">
    <location>
        <position position="209"/>
    </location>
    <ligand>
        <name>Mg(2+)</name>
        <dbReference type="ChEBI" id="CHEBI:18420"/>
    </ligand>
</feature>
<feature type="binding site" evidence="10">
    <location>
        <begin position="352"/>
        <end position="353"/>
    </location>
    <ligand>
        <name>substrate</name>
    </ligand>
</feature>
<dbReference type="CDD" id="cd04301">
    <property type="entry name" value="NAT_SF"/>
    <property type="match status" value="1"/>
</dbReference>
<dbReference type="GO" id="GO:0009117">
    <property type="term" value="P:nucleotide metabolic process"/>
    <property type="evidence" value="ECO:0007669"/>
    <property type="project" value="UniProtKB-KW"/>
</dbReference>
<evidence type="ECO:0000256" key="1">
    <source>
        <dbReference type="ARBA" id="ARBA00008023"/>
    </source>
</evidence>
<sequence>MSGPTARNDIRIEPEPDSERRHALVHGILTALPDWFGIPDAIARYAEEARDLTLMAARSGARVVGFATVKPQSAWAAELHCLGILADHHRQGIGRRLLKAVEAHLSPLGVEFLSVKTLAPEAGSAAYDATRAFYLAMGFRPLETFPTLWSEENPCLLMVKTLSMARRFEGKTLVVASHNQGKVREIAELLRPFGVEPVSAASLGLPEPEETETTFRGNAELKARAAAMAASLPALADDSGLVVDALGGAPGIHSARWAGENRDFGEAMKRVERALETRGIRTAGHRRARFVCALSLCWPDGHCETFEGKVEGSLAFPPRGLHGFGYDPIFLPDGRTLTFGEMDPAEKHAISHRADAFRQLVAACFA</sequence>
<feature type="binding site" evidence="10">
    <location>
        <begin position="177"/>
        <end position="182"/>
    </location>
    <ligand>
        <name>substrate</name>
    </ligand>
</feature>
<dbReference type="InterPro" id="IPR000182">
    <property type="entry name" value="GNAT_dom"/>
</dbReference>
<dbReference type="Pfam" id="PF00583">
    <property type="entry name" value="Acetyltransf_1"/>
    <property type="match status" value="1"/>
</dbReference>
<dbReference type="GO" id="GO:0009146">
    <property type="term" value="P:purine nucleoside triphosphate catabolic process"/>
    <property type="evidence" value="ECO:0007669"/>
    <property type="project" value="UniProtKB-UniRule"/>
</dbReference>
<dbReference type="GO" id="GO:0005829">
    <property type="term" value="C:cytosol"/>
    <property type="evidence" value="ECO:0007669"/>
    <property type="project" value="TreeGrafter"/>
</dbReference>
<evidence type="ECO:0000256" key="2">
    <source>
        <dbReference type="ARBA" id="ARBA00011738"/>
    </source>
</evidence>
<dbReference type="GO" id="GO:0046872">
    <property type="term" value="F:metal ion binding"/>
    <property type="evidence" value="ECO:0007669"/>
    <property type="project" value="UniProtKB-KW"/>
</dbReference>
<dbReference type="AlphaFoldDB" id="A0A5J6N6A1"/>
<comment type="catalytic activity">
    <reaction evidence="9 10">
        <text>XTP + H2O = XMP + diphosphate + H(+)</text>
        <dbReference type="Rhea" id="RHEA:28610"/>
        <dbReference type="ChEBI" id="CHEBI:15377"/>
        <dbReference type="ChEBI" id="CHEBI:15378"/>
        <dbReference type="ChEBI" id="CHEBI:33019"/>
        <dbReference type="ChEBI" id="CHEBI:57464"/>
        <dbReference type="ChEBI" id="CHEBI:61314"/>
        <dbReference type="EC" id="3.6.1.66"/>
    </reaction>
</comment>
<feature type="active site" description="Proton acceptor" evidence="10">
    <location>
        <position position="238"/>
    </location>
</feature>
<keyword evidence="6 10" id="KW-0460">Magnesium</keyword>
<keyword evidence="14" id="KW-1185">Reference proteome</keyword>
<dbReference type="OrthoDB" id="9807456at2"/>
<evidence type="ECO:0000256" key="4">
    <source>
        <dbReference type="ARBA" id="ARBA00022741"/>
    </source>
</evidence>
<feature type="domain" description="N-acetyltransferase" evidence="12">
    <location>
        <begin position="10"/>
        <end position="163"/>
    </location>
</feature>
<evidence type="ECO:0000256" key="5">
    <source>
        <dbReference type="ARBA" id="ARBA00022801"/>
    </source>
</evidence>
<dbReference type="InterPro" id="IPR016181">
    <property type="entry name" value="Acyl_CoA_acyltransferase"/>
</dbReference>
<dbReference type="Proteomes" id="UP000325797">
    <property type="component" value="Chromosome"/>
</dbReference>
<proteinExistence type="inferred from homology"/>
<dbReference type="FunFam" id="3.90.950.10:FF:000001">
    <property type="entry name" value="dITP/XTP pyrophosphatase"/>
    <property type="match status" value="1"/>
</dbReference>
<dbReference type="GO" id="GO:0036220">
    <property type="term" value="F:ITP diphosphatase activity"/>
    <property type="evidence" value="ECO:0007669"/>
    <property type="project" value="UniProtKB-UniRule"/>
</dbReference>
<comment type="similarity">
    <text evidence="1 10 11">Belongs to the HAM1 NTPase family.</text>
</comment>
<evidence type="ECO:0000256" key="10">
    <source>
        <dbReference type="HAMAP-Rule" id="MF_01405"/>
    </source>
</evidence>
<dbReference type="EC" id="3.6.1.66" evidence="10"/>
<dbReference type="SUPFAM" id="SSF55729">
    <property type="entry name" value="Acyl-CoA N-acyltransferases (Nat)"/>
    <property type="match status" value="1"/>
</dbReference>
<accession>A0A5J6N6A1</accession>
<dbReference type="PANTHER" id="PTHR11067">
    <property type="entry name" value="INOSINE TRIPHOSPHATE PYROPHOSPHATASE/HAM1 PROTEIN"/>
    <property type="match status" value="1"/>
</dbReference>
<dbReference type="GO" id="GO:0000166">
    <property type="term" value="F:nucleotide binding"/>
    <property type="evidence" value="ECO:0007669"/>
    <property type="project" value="UniProtKB-KW"/>
</dbReference>
<evidence type="ECO:0000313" key="13">
    <source>
        <dbReference type="EMBL" id="QEX25027.1"/>
    </source>
</evidence>
<feature type="binding site" evidence="10">
    <location>
        <position position="239"/>
    </location>
    <ligand>
        <name>substrate</name>
    </ligand>
</feature>
<dbReference type="GO" id="GO:0016747">
    <property type="term" value="F:acyltransferase activity, transferring groups other than amino-acyl groups"/>
    <property type="evidence" value="ECO:0007669"/>
    <property type="project" value="InterPro"/>
</dbReference>
<dbReference type="GO" id="GO:0017111">
    <property type="term" value="F:ribonucleoside triphosphate phosphatase activity"/>
    <property type="evidence" value="ECO:0007669"/>
    <property type="project" value="InterPro"/>
</dbReference>
<protein>
    <recommendedName>
        <fullName evidence="10">dITP/XTP pyrophosphatase</fullName>
        <ecNumber evidence="10">3.6.1.66</ecNumber>
    </recommendedName>
    <alternativeName>
        <fullName evidence="10">Non-canonical purine NTP pyrophosphatase</fullName>
    </alternativeName>
    <alternativeName>
        <fullName evidence="10">Non-standard purine NTP pyrophosphatase</fullName>
    </alternativeName>
    <alternativeName>
        <fullName evidence="10">Nucleoside-triphosphate diphosphatase</fullName>
    </alternativeName>
    <alternativeName>
        <fullName evidence="10">Nucleoside-triphosphate pyrophosphatase</fullName>
        <shortName evidence="10">NTPase</shortName>
    </alternativeName>
</protein>
<evidence type="ECO:0000256" key="11">
    <source>
        <dbReference type="RuleBase" id="RU003781"/>
    </source>
</evidence>
<feature type="binding site" evidence="10">
    <location>
        <position position="238"/>
    </location>
    <ligand>
        <name>Mg(2+)</name>
        <dbReference type="ChEBI" id="CHEBI:18420"/>
    </ligand>
</feature>
<comment type="catalytic activity">
    <reaction evidence="10">
        <text>ITP + H2O = IMP + diphosphate + H(+)</text>
        <dbReference type="Rhea" id="RHEA:29399"/>
        <dbReference type="ChEBI" id="CHEBI:15377"/>
        <dbReference type="ChEBI" id="CHEBI:15378"/>
        <dbReference type="ChEBI" id="CHEBI:33019"/>
        <dbReference type="ChEBI" id="CHEBI:58053"/>
        <dbReference type="ChEBI" id="CHEBI:61402"/>
        <dbReference type="EC" id="3.6.1.66"/>
    </reaction>
</comment>
<dbReference type="PANTHER" id="PTHR11067:SF9">
    <property type="entry name" value="INOSINE TRIPHOSPHATE PYROPHOSPHATASE"/>
    <property type="match status" value="1"/>
</dbReference>
<keyword evidence="5 10" id="KW-0378">Hydrolase</keyword>
<evidence type="ECO:0000259" key="12">
    <source>
        <dbReference type="PROSITE" id="PS51186"/>
    </source>
</evidence>
<dbReference type="HAMAP" id="MF_01405">
    <property type="entry name" value="Non_canon_purine_NTPase"/>
    <property type="match status" value="1"/>
</dbReference>
<dbReference type="PROSITE" id="PS51186">
    <property type="entry name" value="GNAT"/>
    <property type="match status" value="1"/>
</dbReference>
<dbReference type="Pfam" id="PF01725">
    <property type="entry name" value="Ham1p_like"/>
    <property type="match status" value="1"/>
</dbReference>
<feature type="binding site" evidence="10">
    <location>
        <position position="347"/>
    </location>
    <ligand>
        <name>substrate</name>
    </ligand>
</feature>
<dbReference type="GO" id="GO:0035870">
    <property type="term" value="F:dITP diphosphatase activity"/>
    <property type="evidence" value="ECO:0007669"/>
    <property type="project" value="UniProtKB-UniRule"/>
</dbReference>
<gene>
    <name evidence="13" type="ORF">FRZ61_49710</name>
</gene>
<evidence type="ECO:0000256" key="8">
    <source>
        <dbReference type="ARBA" id="ARBA00051875"/>
    </source>
</evidence>
<evidence type="ECO:0000256" key="6">
    <source>
        <dbReference type="ARBA" id="ARBA00022842"/>
    </source>
</evidence>
<comment type="subunit">
    <text evidence="2 10">Homodimer.</text>
</comment>
<dbReference type="GO" id="GO:0036222">
    <property type="term" value="F:XTP diphosphatase activity"/>
    <property type="evidence" value="ECO:0007669"/>
    <property type="project" value="UniProtKB-UniRule"/>
</dbReference>
<feature type="binding site" evidence="10">
    <location>
        <begin position="324"/>
        <end position="327"/>
    </location>
    <ligand>
        <name>substrate</name>
    </ligand>
</feature>
<keyword evidence="3 10" id="KW-0479">Metal-binding</keyword>
<dbReference type="Gene3D" id="3.40.630.30">
    <property type="match status" value="1"/>
</dbReference>
<comment type="cofactor">
    <cofactor evidence="10">
        <name>Mg(2+)</name>
        <dbReference type="ChEBI" id="CHEBI:18420"/>
    </cofactor>
    <text evidence="10">Binds 1 Mg(2+) ion per subunit.</text>
</comment>
<evidence type="ECO:0000256" key="7">
    <source>
        <dbReference type="ARBA" id="ARBA00023080"/>
    </source>
</evidence>
<dbReference type="CDD" id="cd00515">
    <property type="entry name" value="HAM1"/>
    <property type="match status" value="1"/>
</dbReference>
<reference evidence="13 14" key="1">
    <citation type="submission" date="2019-08" db="EMBL/GenBank/DDBJ databases">
        <title>Hyperibacter terrae gen. nov., sp. nov. and Hyperibacter viscosus sp. nov., two new members in the family Rhodospirillaceae isolated from the rhizosphere of Hypericum perforatum.</title>
        <authorList>
            <person name="Noviana Z."/>
        </authorList>
    </citation>
    <scope>NUCLEOTIDE SEQUENCE [LARGE SCALE GENOMIC DNA]</scope>
    <source>
        <strain evidence="13 14">R5959</strain>
    </source>
</reference>
<dbReference type="Gene3D" id="3.90.950.10">
    <property type="match status" value="1"/>
</dbReference>
<evidence type="ECO:0000256" key="3">
    <source>
        <dbReference type="ARBA" id="ARBA00022723"/>
    </source>
</evidence>
<keyword evidence="7 10" id="KW-0546">Nucleotide metabolism</keyword>
<organism evidence="13 14">
    <name type="scientific">Hypericibacter adhaerens</name>
    <dbReference type="NCBI Taxonomy" id="2602016"/>
    <lineage>
        <taxon>Bacteria</taxon>
        <taxon>Pseudomonadati</taxon>
        <taxon>Pseudomonadota</taxon>
        <taxon>Alphaproteobacteria</taxon>
        <taxon>Rhodospirillales</taxon>
        <taxon>Dongiaceae</taxon>
        <taxon>Hypericibacter</taxon>
    </lineage>
</organism>
<keyword evidence="4 10" id="KW-0547">Nucleotide-binding</keyword>
<dbReference type="NCBIfam" id="TIGR00042">
    <property type="entry name" value="RdgB/HAM1 family non-canonical purine NTP pyrophosphatase"/>
    <property type="match status" value="1"/>
</dbReference>
<dbReference type="InterPro" id="IPR020922">
    <property type="entry name" value="dITP/XTP_pyrophosphatase"/>
</dbReference>
<dbReference type="InterPro" id="IPR002637">
    <property type="entry name" value="RdgB/HAM1"/>
</dbReference>
<dbReference type="KEGG" id="hadh:FRZ61_49710"/>
<evidence type="ECO:0000313" key="14">
    <source>
        <dbReference type="Proteomes" id="UP000325797"/>
    </source>
</evidence>
<dbReference type="InterPro" id="IPR029001">
    <property type="entry name" value="ITPase-like_fam"/>
</dbReference>
<comment type="catalytic activity">
    <reaction evidence="8 10">
        <text>dITP + H2O = dIMP + diphosphate + H(+)</text>
        <dbReference type="Rhea" id="RHEA:28342"/>
        <dbReference type="ChEBI" id="CHEBI:15377"/>
        <dbReference type="ChEBI" id="CHEBI:15378"/>
        <dbReference type="ChEBI" id="CHEBI:33019"/>
        <dbReference type="ChEBI" id="CHEBI:61194"/>
        <dbReference type="ChEBI" id="CHEBI:61382"/>
        <dbReference type="EC" id="3.6.1.66"/>
    </reaction>
</comment>
<comment type="function">
    <text evidence="10">Pyrophosphatase that catalyzes the hydrolysis of nucleoside triphosphates to their monophosphate derivatives, with a high preference for the non-canonical purine nucleotides XTP (xanthosine triphosphate), dITP (deoxyinosine triphosphate) and ITP. Seems to function as a house-cleaning enzyme that removes non-canonical purine nucleotides from the nucleotide pool, thus preventing their incorporation into DNA/RNA and avoiding chromosomal lesions.</text>
</comment>
<evidence type="ECO:0000256" key="9">
    <source>
        <dbReference type="ARBA" id="ARBA00052017"/>
    </source>
</evidence>
<dbReference type="SUPFAM" id="SSF52972">
    <property type="entry name" value="ITPase-like"/>
    <property type="match status" value="1"/>
</dbReference>
<dbReference type="EMBL" id="CP042582">
    <property type="protein sequence ID" value="QEX25027.1"/>
    <property type="molecule type" value="Genomic_DNA"/>
</dbReference>